<evidence type="ECO:0000313" key="7">
    <source>
        <dbReference type="EMBL" id="ODQ64341.1"/>
    </source>
</evidence>
<accession>A0A1E3PG16</accession>
<feature type="domain" description="Peptidase M20 dimerisation" evidence="6">
    <location>
        <begin position="199"/>
        <end position="297"/>
    </location>
</feature>
<dbReference type="SUPFAM" id="SSF53187">
    <property type="entry name" value="Zn-dependent exopeptidases"/>
    <property type="match status" value="1"/>
</dbReference>
<evidence type="ECO:0000313" key="8">
    <source>
        <dbReference type="Proteomes" id="UP000095009"/>
    </source>
</evidence>
<dbReference type="CDD" id="cd05652">
    <property type="entry name" value="M20_ArgE_DapE-like_fungal"/>
    <property type="match status" value="1"/>
</dbReference>
<sequence>MDGISSNEDLGDLNFESDLSGLDPIQLFEAPHFRSLLSLHKDLIEIESVSNGEAAVGDYLADYLRNLGLTVETQDAPNENDENYSRSNIYAYMGKKRDTRVLLTSHIDTVPPFFNYSVEGRRIYGRGAVDDKNCVSAQVIAFLDLWRAGDIIEGDLGLLFVVGEENNGSGARYAHENLGVTSWESVIFGEPTERKLGLGHKGLLAGDIEVFGKAAHSGYPHLGISATDILVNILYNLKRQEKSLPQGELLGNSTINIGHIEGGVALNVVPAYAKASFAIRVGDDIESTRTIVSDLVDKYGGEHTKLTWGHFLAVVQCDYEVPGFETAVMAYGTDIPNFGPGDFKRYLYGSGTIHVAHSATEYIEIDDLILSVGGYKRLVGFSLNT</sequence>
<dbReference type="GO" id="GO:0016787">
    <property type="term" value="F:hydrolase activity"/>
    <property type="evidence" value="ECO:0007669"/>
    <property type="project" value="UniProtKB-KW"/>
</dbReference>
<dbReference type="OrthoDB" id="3064516at2759"/>
<dbReference type="Proteomes" id="UP000095009">
    <property type="component" value="Unassembled WGS sequence"/>
</dbReference>
<dbReference type="PROSITE" id="PS00758">
    <property type="entry name" value="ARGE_DAPE_CPG2_1"/>
    <property type="match status" value="1"/>
</dbReference>
<evidence type="ECO:0000256" key="1">
    <source>
        <dbReference type="ARBA" id="ARBA00001947"/>
    </source>
</evidence>
<comment type="similarity">
    <text evidence="2">Belongs to the peptidase M20A family.</text>
</comment>
<dbReference type="Gene3D" id="3.40.630.10">
    <property type="entry name" value="Zn peptidases"/>
    <property type="match status" value="2"/>
</dbReference>
<dbReference type="InterPro" id="IPR002933">
    <property type="entry name" value="Peptidase_M20"/>
</dbReference>
<dbReference type="InterPro" id="IPR001261">
    <property type="entry name" value="ArgE/DapE_CS"/>
</dbReference>
<dbReference type="InterPro" id="IPR011650">
    <property type="entry name" value="Peptidase_M20_dimer"/>
</dbReference>
<protein>
    <submittedName>
        <fullName evidence="7">Zn-dependent exopeptidase</fullName>
    </submittedName>
</protein>
<keyword evidence="5" id="KW-0862">Zinc</keyword>
<evidence type="ECO:0000256" key="5">
    <source>
        <dbReference type="ARBA" id="ARBA00022833"/>
    </source>
</evidence>
<dbReference type="Pfam" id="PF07687">
    <property type="entry name" value="M20_dimer"/>
    <property type="match status" value="1"/>
</dbReference>
<reference evidence="7 8" key="1">
    <citation type="journal article" date="2016" name="Proc. Natl. Acad. Sci. U.S.A.">
        <title>Comparative genomics of biotechnologically important yeasts.</title>
        <authorList>
            <person name="Riley R."/>
            <person name="Haridas S."/>
            <person name="Wolfe K.H."/>
            <person name="Lopes M.R."/>
            <person name="Hittinger C.T."/>
            <person name="Goeker M."/>
            <person name="Salamov A.A."/>
            <person name="Wisecaver J.H."/>
            <person name="Long T.M."/>
            <person name="Calvey C.H."/>
            <person name="Aerts A.L."/>
            <person name="Barry K.W."/>
            <person name="Choi C."/>
            <person name="Clum A."/>
            <person name="Coughlan A.Y."/>
            <person name="Deshpande S."/>
            <person name="Douglass A.P."/>
            <person name="Hanson S.J."/>
            <person name="Klenk H.-P."/>
            <person name="LaButti K.M."/>
            <person name="Lapidus A."/>
            <person name="Lindquist E.A."/>
            <person name="Lipzen A.M."/>
            <person name="Meier-Kolthoff J.P."/>
            <person name="Ohm R.A."/>
            <person name="Otillar R.P."/>
            <person name="Pangilinan J.L."/>
            <person name="Peng Y."/>
            <person name="Rokas A."/>
            <person name="Rosa C.A."/>
            <person name="Scheuner C."/>
            <person name="Sibirny A.A."/>
            <person name="Slot J.C."/>
            <person name="Stielow J.B."/>
            <person name="Sun H."/>
            <person name="Kurtzman C.P."/>
            <person name="Blackwell M."/>
            <person name="Grigoriev I.V."/>
            <person name="Jeffries T.W."/>
        </authorList>
    </citation>
    <scope>NUCLEOTIDE SEQUENCE [LARGE SCALE GENOMIC DNA]</scope>
    <source>
        <strain evidence="7 8">DSM 6958</strain>
    </source>
</reference>
<dbReference type="InterPro" id="IPR036264">
    <property type="entry name" value="Bact_exopeptidase_dim_dom"/>
</dbReference>
<comment type="cofactor">
    <cofactor evidence="1">
        <name>Zn(2+)</name>
        <dbReference type="ChEBI" id="CHEBI:29105"/>
    </cofactor>
</comment>
<organism evidence="7 8">
    <name type="scientific">Nadsonia fulvescens var. elongata DSM 6958</name>
    <dbReference type="NCBI Taxonomy" id="857566"/>
    <lineage>
        <taxon>Eukaryota</taxon>
        <taxon>Fungi</taxon>
        <taxon>Dikarya</taxon>
        <taxon>Ascomycota</taxon>
        <taxon>Saccharomycotina</taxon>
        <taxon>Dipodascomycetes</taxon>
        <taxon>Dipodascales</taxon>
        <taxon>Dipodascales incertae sedis</taxon>
        <taxon>Nadsonia</taxon>
    </lineage>
</organism>
<keyword evidence="3" id="KW-0479">Metal-binding</keyword>
<gene>
    <name evidence="7" type="ORF">NADFUDRAFT_27176</name>
</gene>
<dbReference type="Gene3D" id="3.30.70.360">
    <property type="match status" value="1"/>
</dbReference>
<dbReference type="AlphaFoldDB" id="A0A1E3PG16"/>
<proteinExistence type="inferred from homology"/>
<dbReference type="SUPFAM" id="SSF55031">
    <property type="entry name" value="Bacterial exopeptidase dimerisation domain"/>
    <property type="match status" value="1"/>
</dbReference>
<dbReference type="Pfam" id="PF01546">
    <property type="entry name" value="Peptidase_M20"/>
    <property type="match status" value="1"/>
</dbReference>
<dbReference type="PANTHER" id="PTHR43808:SF8">
    <property type="entry name" value="PEPTIDASE M20 DIMERISATION DOMAIN-CONTAINING PROTEIN"/>
    <property type="match status" value="1"/>
</dbReference>
<evidence type="ECO:0000256" key="3">
    <source>
        <dbReference type="ARBA" id="ARBA00022723"/>
    </source>
</evidence>
<dbReference type="PANTHER" id="PTHR43808">
    <property type="entry name" value="ACETYLORNITHINE DEACETYLASE"/>
    <property type="match status" value="1"/>
</dbReference>
<evidence type="ECO:0000256" key="4">
    <source>
        <dbReference type="ARBA" id="ARBA00022801"/>
    </source>
</evidence>
<evidence type="ECO:0000259" key="6">
    <source>
        <dbReference type="Pfam" id="PF07687"/>
    </source>
</evidence>
<dbReference type="STRING" id="857566.A0A1E3PG16"/>
<dbReference type="InterPro" id="IPR050072">
    <property type="entry name" value="Peptidase_M20A"/>
</dbReference>
<keyword evidence="4" id="KW-0378">Hydrolase</keyword>
<name>A0A1E3PG16_9ASCO</name>
<keyword evidence="8" id="KW-1185">Reference proteome</keyword>
<dbReference type="EMBL" id="KV454412">
    <property type="protein sequence ID" value="ODQ64341.1"/>
    <property type="molecule type" value="Genomic_DNA"/>
</dbReference>
<dbReference type="GO" id="GO:0046872">
    <property type="term" value="F:metal ion binding"/>
    <property type="evidence" value="ECO:0007669"/>
    <property type="project" value="UniProtKB-KW"/>
</dbReference>
<evidence type="ECO:0000256" key="2">
    <source>
        <dbReference type="ARBA" id="ARBA00006247"/>
    </source>
</evidence>